<comment type="caution">
    <text evidence="1">The sequence shown here is derived from an EMBL/GenBank/DDBJ whole genome shotgun (WGS) entry which is preliminary data.</text>
</comment>
<dbReference type="AlphaFoldDB" id="K8X0V4"/>
<reference evidence="1 2" key="1">
    <citation type="journal article" date="2012" name="BMC Genomics">
        <title>Comparative genomics of bacteria in the genus Providencia isolated from wild Drosophila melanogaster.</title>
        <authorList>
            <person name="Galac M.R."/>
            <person name="Lazzaro B.P."/>
        </authorList>
    </citation>
    <scope>NUCLEOTIDE SEQUENCE [LARGE SCALE GENOMIC DNA]</scope>
    <source>
        <strain evidence="1 2">DSM 19968</strain>
    </source>
</reference>
<gene>
    <name evidence="1" type="ORF">OOA_05411</name>
</gene>
<dbReference type="Proteomes" id="UP000009336">
    <property type="component" value="Unassembled WGS sequence"/>
</dbReference>
<proteinExistence type="predicted"/>
<dbReference type="STRING" id="1141662.OOA_05411"/>
<dbReference type="RefSeq" id="WP_008911116.1">
    <property type="nucleotide sequence ID" value="NZ_KB233222.1"/>
</dbReference>
<dbReference type="EMBL" id="AKKL01000015">
    <property type="protein sequence ID" value="EKT63272.1"/>
    <property type="molecule type" value="Genomic_DNA"/>
</dbReference>
<sequence length="111" mass="12940">MAVYYFIHGGIPINFTQAELLSRDKTDYRKRLALIEKLRQVPGKESQTILLQIKEKDFVFSVRVAAWQALSEQGVVCPQPKEKSTFTVYLEKVSRTIKRVLKFLYDLSWLS</sequence>
<keyword evidence="2" id="KW-1185">Reference proteome</keyword>
<organism evidence="1 2">
    <name type="scientific">Providencia burhodogranariea DSM 19968</name>
    <dbReference type="NCBI Taxonomy" id="1141662"/>
    <lineage>
        <taxon>Bacteria</taxon>
        <taxon>Pseudomonadati</taxon>
        <taxon>Pseudomonadota</taxon>
        <taxon>Gammaproteobacteria</taxon>
        <taxon>Enterobacterales</taxon>
        <taxon>Morganellaceae</taxon>
        <taxon>Providencia</taxon>
    </lineage>
</organism>
<dbReference type="PATRIC" id="fig|1141662.3.peg.1097"/>
<evidence type="ECO:0000313" key="1">
    <source>
        <dbReference type="EMBL" id="EKT63272.1"/>
    </source>
</evidence>
<dbReference type="OrthoDB" id="6540589at2"/>
<protein>
    <submittedName>
        <fullName evidence="1">Uncharacterized protein</fullName>
    </submittedName>
</protein>
<dbReference type="HOGENOM" id="CLU_2156091_0_0_6"/>
<name>K8X0V4_9GAMM</name>
<accession>K8X0V4</accession>
<evidence type="ECO:0000313" key="2">
    <source>
        <dbReference type="Proteomes" id="UP000009336"/>
    </source>
</evidence>